<name>A0ABV9E880_9ACTN</name>
<dbReference type="EMBL" id="JBHSFN010000003">
    <property type="protein sequence ID" value="MFC4585737.1"/>
    <property type="molecule type" value="Genomic_DNA"/>
</dbReference>
<reference evidence="4" key="1">
    <citation type="journal article" date="2019" name="Int. J. Syst. Evol. Microbiol.">
        <title>The Global Catalogue of Microorganisms (GCM) 10K type strain sequencing project: providing services to taxonomists for standard genome sequencing and annotation.</title>
        <authorList>
            <consortium name="The Broad Institute Genomics Platform"/>
            <consortium name="The Broad Institute Genome Sequencing Center for Infectious Disease"/>
            <person name="Wu L."/>
            <person name="Ma J."/>
        </authorList>
    </citation>
    <scope>NUCLEOTIDE SEQUENCE [LARGE SCALE GENOMIC DNA]</scope>
    <source>
        <strain evidence="4">CCUG 49560</strain>
    </source>
</reference>
<accession>A0ABV9E880</accession>
<dbReference type="Pfam" id="PF14028">
    <property type="entry name" value="Lant_dehydr_C"/>
    <property type="match status" value="1"/>
</dbReference>
<keyword evidence="4" id="KW-1185">Reference proteome</keyword>
<comment type="caution">
    <text evidence="3">The sequence shown here is derived from an EMBL/GenBank/DDBJ whole genome shotgun (WGS) entry which is preliminary data.</text>
</comment>
<organism evidence="3 4">
    <name type="scientific">Sphaerisporangium corydalis</name>
    <dbReference type="NCBI Taxonomy" id="1441875"/>
    <lineage>
        <taxon>Bacteria</taxon>
        <taxon>Bacillati</taxon>
        <taxon>Actinomycetota</taxon>
        <taxon>Actinomycetes</taxon>
        <taxon>Streptosporangiales</taxon>
        <taxon>Streptosporangiaceae</taxon>
        <taxon>Sphaerisporangium</taxon>
    </lineage>
</organism>
<gene>
    <name evidence="3" type="ORF">ACFO8L_06630</name>
</gene>
<evidence type="ECO:0000313" key="3">
    <source>
        <dbReference type="EMBL" id="MFC4585737.1"/>
    </source>
</evidence>
<protein>
    <submittedName>
        <fullName evidence="3">Lantibiotic dehydratase C-terminal domain-containing protein</fullName>
    </submittedName>
</protein>
<evidence type="ECO:0000313" key="4">
    <source>
        <dbReference type="Proteomes" id="UP001595891"/>
    </source>
</evidence>
<feature type="compositionally biased region" description="Low complexity" evidence="1">
    <location>
        <begin position="10"/>
        <end position="45"/>
    </location>
</feature>
<evidence type="ECO:0000259" key="2">
    <source>
        <dbReference type="Pfam" id="PF14028"/>
    </source>
</evidence>
<feature type="region of interest" description="Disordered" evidence="1">
    <location>
        <begin position="1"/>
        <end position="45"/>
    </location>
</feature>
<proteinExistence type="predicted"/>
<evidence type="ECO:0000256" key="1">
    <source>
        <dbReference type="SAM" id="MobiDB-lite"/>
    </source>
</evidence>
<sequence>MPERTAPSDSAPSEVAPSEVAASEVAPSEVNPSDSAPAAPAESAALAESAAHESAWVSAHVFYQGDLDPLITGVVAPLVAELDAAGLAREFFFLRYWDGGPHLRLRVLPATDGAADAADASGVTDRRTGGVRAEVERLVAERFGDHLARYPSAGHPDPEEYARMARSLAEREHLTSYSERPHPPNSVSFIPYRREHDRYGHGPAIEAVERHFAESSRIALRVVTLGVPADRRATAAGALILLTWFIGEPDPGRLASWTGDLGPGGRASWTGGRRRAPDGDDARRDKVTGLARRMRALAAVQDPPPGGTLADWARSARTLRDTLTALAAEGAFVPPSRGWEGRGGIATPGGGVPTVLDICAHLICNRFGLSIVTEAALRRLAAEAVAVLAEEGG</sequence>
<feature type="region of interest" description="Disordered" evidence="1">
    <location>
        <begin position="256"/>
        <end position="283"/>
    </location>
</feature>
<dbReference type="Proteomes" id="UP001595891">
    <property type="component" value="Unassembled WGS sequence"/>
</dbReference>
<dbReference type="RefSeq" id="WP_262841275.1">
    <property type="nucleotide sequence ID" value="NZ_JANZYP010000004.1"/>
</dbReference>
<dbReference type="InterPro" id="IPR023809">
    <property type="entry name" value="Thiopep_bacteriocin_synth_dom"/>
</dbReference>
<feature type="domain" description="Thiopeptide-type bacteriocin biosynthesis" evidence="2">
    <location>
        <begin position="56"/>
        <end position="384"/>
    </location>
</feature>